<keyword evidence="4" id="KW-0808">Transferase</keyword>
<gene>
    <name evidence="4" type="ORF">ACFOKA_03635</name>
</gene>
<feature type="transmembrane region" description="Helical" evidence="1">
    <location>
        <begin position="190"/>
        <end position="210"/>
    </location>
</feature>
<feature type="transmembrane region" description="Helical" evidence="1">
    <location>
        <begin position="246"/>
        <end position="265"/>
    </location>
</feature>
<feature type="transmembrane region" description="Helical" evidence="1">
    <location>
        <begin position="72"/>
        <end position="93"/>
    </location>
</feature>
<sequence>MQYRREIDGLRSLAVIPVILCHAGLTTFSGGFIGVDVFFVISGYLITSIVISSLDAGTFSLLRFYERRARRILPSLIFMVMLVTLLAISVLTPSDLRDFFKSIIAVATFTSNIFFLKEVDYFAKAAELKPLLHTWSLSVEEQYYIMFPAFLLLFSKYGQKWVLGLTILAVIISITVSQIASQLYPFANFYLLPSRAWEILSGALVAFYMAHTQLVNAPSLKNQLFSILGLGLILFSIFVYDDQTPLPSFYTLVPILGTIFILVFATNNTYVYKILSTRLLVGTGIISYNLYLWHQPLISLLKYKYGNMQYYDLLVVLAILTTVIMAVITHYLVEKPFRYARGKVVLKLAVTTISLLIIVPFIAIFQLNSSRNAYAGEGVGWGENQHISNAEVILYGDSHALQYFKALNNLTKTKLIAGGDCIALPGIINKSHGERENKRHKCLSKLDYLTKELNKATPPKMLVIAYRWYKKRIIDIKHNKDLGNSQTSEIARNAVVSALLELIRQVPKDITILIIGNVPANITSNLDMQYGIERCRSYANALCPVQYEEAHSEGIEVNQALQEGLKEIPNIYFIDPTVILCQDGTCYNEFEQHILYSDDSHLTEYSAEKVIRHILPLIEKSTNRDYANMP</sequence>
<feature type="domain" description="SGNH" evidence="3">
    <location>
        <begin position="389"/>
        <end position="615"/>
    </location>
</feature>
<keyword evidence="4" id="KW-0012">Acyltransferase</keyword>
<comment type="caution">
    <text evidence="4">The sequence shown here is derived from an EMBL/GenBank/DDBJ whole genome shotgun (WGS) entry which is preliminary data.</text>
</comment>
<protein>
    <submittedName>
        <fullName evidence="4">Acyltransferase family protein</fullName>
        <ecNumber evidence="4">2.3.1.-</ecNumber>
    </submittedName>
</protein>
<dbReference type="EMBL" id="JBHRSL010000002">
    <property type="protein sequence ID" value="MFC3050993.1"/>
    <property type="molecule type" value="Genomic_DNA"/>
</dbReference>
<keyword evidence="5" id="KW-1185">Reference proteome</keyword>
<dbReference type="Proteomes" id="UP001595444">
    <property type="component" value="Unassembled WGS sequence"/>
</dbReference>
<dbReference type="Pfam" id="PF01757">
    <property type="entry name" value="Acyl_transf_3"/>
    <property type="match status" value="1"/>
</dbReference>
<dbReference type="RefSeq" id="WP_194212222.1">
    <property type="nucleotide sequence ID" value="NZ_CP061205.1"/>
</dbReference>
<accession>A0ABV7D1F6</accession>
<feature type="transmembrane region" description="Helical" evidence="1">
    <location>
        <begin position="313"/>
        <end position="333"/>
    </location>
</feature>
<evidence type="ECO:0000313" key="5">
    <source>
        <dbReference type="Proteomes" id="UP001595444"/>
    </source>
</evidence>
<dbReference type="EC" id="2.3.1.-" evidence="4"/>
<feature type="transmembrane region" description="Helical" evidence="1">
    <location>
        <begin position="345"/>
        <end position="365"/>
    </location>
</feature>
<feature type="transmembrane region" description="Helical" evidence="1">
    <location>
        <begin position="277"/>
        <end position="293"/>
    </location>
</feature>
<dbReference type="Pfam" id="PF19040">
    <property type="entry name" value="SGNH"/>
    <property type="match status" value="1"/>
</dbReference>
<feature type="transmembrane region" description="Helical" evidence="1">
    <location>
        <begin position="12"/>
        <end position="35"/>
    </location>
</feature>
<organism evidence="4 5">
    <name type="scientific">Kordiimonas pumila</name>
    <dbReference type="NCBI Taxonomy" id="2161677"/>
    <lineage>
        <taxon>Bacteria</taxon>
        <taxon>Pseudomonadati</taxon>
        <taxon>Pseudomonadota</taxon>
        <taxon>Alphaproteobacteria</taxon>
        <taxon>Kordiimonadales</taxon>
        <taxon>Kordiimonadaceae</taxon>
        <taxon>Kordiimonas</taxon>
    </lineage>
</organism>
<evidence type="ECO:0000259" key="3">
    <source>
        <dbReference type="Pfam" id="PF19040"/>
    </source>
</evidence>
<keyword evidence="1" id="KW-1133">Transmembrane helix</keyword>
<feature type="domain" description="Acyltransferase 3" evidence="2">
    <location>
        <begin position="6"/>
        <end position="328"/>
    </location>
</feature>
<feature type="transmembrane region" description="Helical" evidence="1">
    <location>
        <begin position="222"/>
        <end position="240"/>
    </location>
</feature>
<keyword evidence="1" id="KW-0812">Transmembrane</keyword>
<keyword evidence="1" id="KW-0472">Membrane</keyword>
<dbReference type="GO" id="GO:0016746">
    <property type="term" value="F:acyltransferase activity"/>
    <property type="evidence" value="ECO:0007669"/>
    <property type="project" value="UniProtKB-KW"/>
</dbReference>
<dbReference type="InterPro" id="IPR002656">
    <property type="entry name" value="Acyl_transf_3_dom"/>
</dbReference>
<dbReference type="InterPro" id="IPR043968">
    <property type="entry name" value="SGNH"/>
</dbReference>
<feature type="transmembrane region" description="Helical" evidence="1">
    <location>
        <begin position="41"/>
        <end position="65"/>
    </location>
</feature>
<proteinExistence type="predicted"/>
<evidence type="ECO:0000259" key="2">
    <source>
        <dbReference type="Pfam" id="PF01757"/>
    </source>
</evidence>
<evidence type="ECO:0000313" key="4">
    <source>
        <dbReference type="EMBL" id="MFC3050993.1"/>
    </source>
</evidence>
<dbReference type="InterPro" id="IPR050879">
    <property type="entry name" value="Acyltransferase_3"/>
</dbReference>
<dbReference type="PANTHER" id="PTHR23028">
    <property type="entry name" value="ACETYLTRANSFERASE"/>
    <property type="match status" value="1"/>
</dbReference>
<reference evidence="5" key="1">
    <citation type="journal article" date="2019" name="Int. J. Syst. Evol. Microbiol.">
        <title>The Global Catalogue of Microorganisms (GCM) 10K type strain sequencing project: providing services to taxonomists for standard genome sequencing and annotation.</title>
        <authorList>
            <consortium name="The Broad Institute Genomics Platform"/>
            <consortium name="The Broad Institute Genome Sequencing Center for Infectious Disease"/>
            <person name="Wu L."/>
            <person name="Ma J."/>
        </authorList>
    </citation>
    <scope>NUCLEOTIDE SEQUENCE [LARGE SCALE GENOMIC DNA]</scope>
    <source>
        <strain evidence="5">KCTC 62164</strain>
    </source>
</reference>
<name>A0ABV7D1F6_9PROT</name>
<dbReference type="PANTHER" id="PTHR23028:SF53">
    <property type="entry name" value="ACYL_TRANSF_3 DOMAIN-CONTAINING PROTEIN"/>
    <property type="match status" value="1"/>
</dbReference>
<feature type="transmembrane region" description="Helical" evidence="1">
    <location>
        <begin position="161"/>
        <end position="184"/>
    </location>
</feature>
<evidence type="ECO:0000256" key="1">
    <source>
        <dbReference type="SAM" id="Phobius"/>
    </source>
</evidence>